<feature type="compositionally biased region" description="Polar residues" evidence="2">
    <location>
        <begin position="356"/>
        <end position="366"/>
    </location>
</feature>
<dbReference type="EMBL" id="CP022129">
    <property type="protein sequence ID" value="ASF46135.1"/>
    <property type="molecule type" value="Genomic_DNA"/>
</dbReference>
<dbReference type="GO" id="GO:0015562">
    <property type="term" value="F:efflux transmembrane transporter activity"/>
    <property type="evidence" value="ECO:0007669"/>
    <property type="project" value="TreeGrafter"/>
</dbReference>
<evidence type="ECO:0000259" key="4">
    <source>
        <dbReference type="Pfam" id="PF25967"/>
    </source>
</evidence>
<dbReference type="Pfam" id="PF25967">
    <property type="entry name" value="RND-MFP_C"/>
    <property type="match status" value="1"/>
</dbReference>
<dbReference type="Proteomes" id="UP000197019">
    <property type="component" value="Chromosome"/>
</dbReference>
<protein>
    <submittedName>
        <fullName evidence="6">Efflux RND transporter periplasmic adaptor subunit</fullName>
    </submittedName>
    <submittedName>
        <fullName evidence="5">Efflux transporter periplasmic adaptor subunit</fullName>
    </submittedName>
</protein>
<dbReference type="SUPFAM" id="SSF111369">
    <property type="entry name" value="HlyD-like secretion proteins"/>
    <property type="match status" value="1"/>
</dbReference>
<dbReference type="GO" id="GO:1990281">
    <property type="term" value="C:efflux pump complex"/>
    <property type="evidence" value="ECO:0007669"/>
    <property type="project" value="TreeGrafter"/>
</dbReference>
<evidence type="ECO:0000256" key="1">
    <source>
        <dbReference type="ARBA" id="ARBA00009477"/>
    </source>
</evidence>
<dbReference type="Gene3D" id="2.40.50.100">
    <property type="match status" value="1"/>
</dbReference>
<reference evidence="5 7" key="1">
    <citation type="submission" date="2017-06" db="EMBL/GenBank/DDBJ databases">
        <title>Genome Sequencing of the methanotroph Methylovulum psychrotolerants str. HV10-M2 isolated from a high-altitude environment.</title>
        <authorList>
            <person name="Mateos-Rivera A."/>
        </authorList>
    </citation>
    <scope>NUCLEOTIDE SEQUENCE [LARGE SCALE GENOMIC DNA]</scope>
    <source>
        <strain evidence="5 7">HV10_M2</strain>
    </source>
</reference>
<dbReference type="InterPro" id="IPR058792">
    <property type="entry name" value="Beta-barrel_RND_2"/>
</dbReference>
<reference evidence="6 8" key="2">
    <citation type="submission" date="2017-11" db="EMBL/GenBank/DDBJ databases">
        <title>Draft Genome Sequence of Methylobacter psychrotolerans Sph1T, an Obligate Methanotroph from Low-Temperature Environments.</title>
        <authorList>
            <person name="Oshkin I.Y."/>
            <person name="Miroshnikov K."/>
            <person name="Belova S.E."/>
            <person name="Korzhenkov A."/>
            <person name="Toshchakov S.V."/>
            <person name="Dedysh S.N."/>
        </authorList>
    </citation>
    <scope>NUCLEOTIDE SEQUENCE [LARGE SCALE GENOMIC DNA]</scope>
    <source>
        <strain evidence="6 8">Sph1</strain>
    </source>
</reference>
<evidence type="ECO:0000313" key="8">
    <source>
        <dbReference type="Proteomes" id="UP000237423"/>
    </source>
</evidence>
<accession>A0A1Z4BXX6</accession>
<name>A0A1Z4BXX6_9GAMM</name>
<dbReference type="KEGG" id="mpsy:CEK71_08590"/>
<dbReference type="OrthoDB" id="9806939at2"/>
<keyword evidence="7" id="KW-1185">Reference proteome</keyword>
<dbReference type="PANTHER" id="PTHR30469">
    <property type="entry name" value="MULTIDRUG RESISTANCE PROTEIN MDTA"/>
    <property type="match status" value="1"/>
</dbReference>
<dbReference type="PANTHER" id="PTHR30469:SF11">
    <property type="entry name" value="BLL4320 PROTEIN"/>
    <property type="match status" value="1"/>
</dbReference>
<dbReference type="Pfam" id="PF25954">
    <property type="entry name" value="Beta-barrel_RND_2"/>
    <property type="match status" value="1"/>
</dbReference>
<organism evidence="5 7">
    <name type="scientific">Methylovulum psychrotolerans</name>
    <dbReference type="NCBI Taxonomy" id="1704499"/>
    <lineage>
        <taxon>Bacteria</taxon>
        <taxon>Pseudomonadati</taxon>
        <taxon>Pseudomonadota</taxon>
        <taxon>Gammaproteobacteria</taxon>
        <taxon>Methylococcales</taxon>
        <taxon>Methylococcaceae</taxon>
        <taxon>Methylovulum</taxon>
    </lineage>
</organism>
<sequence>MFKRMLIMLITVGVVLGGVFGFIEFKGRMIKQYMASQGEPPQTVSTITASYQDWLPKREAVASLRAAQGVEISSEVAGSVSAIHFKQGDNVAANTPLLQLRADDEIAKLNSLNATAELARITFRRSEAQFNAKAISQQTVDIDRANLNVALANVAVQQALIDKKTLRAPFSGQLGIRTIDAGQFLAAGTAITTLQNLDILYADFYLPQQDLAVLKTGQAVHLQTDAYPGEQFGGEISVIDPKVDSNSRNVLVRATFKNPNHRLLPGMYAKVQVVVGTPQPFITVPRTAISFNTFGATVFVVDEQKDDKGQPKRSARQALVTTGASRGDQISVAKGLNAGETVVTSGQIKLHNGSTVLIDNSQQPSNDPAPQPIDQ</sequence>
<proteinExistence type="inferred from homology"/>
<dbReference type="InterPro" id="IPR058627">
    <property type="entry name" value="MdtA-like_C"/>
</dbReference>
<dbReference type="FunFam" id="2.40.30.170:FF:000010">
    <property type="entry name" value="Efflux RND transporter periplasmic adaptor subunit"/>
    <property type="match status" value="1"/>
</dbReference>
<dbReference type="RefSeq" id="WP_088619009.1">
    <property type="nucleotide sequence ID" value="NZ_CP022129.1"/>
</dbReference>
<comment type="similarity">
    <text evidence="1">Belongs to the membrane fusion protein (MFP) (TC 8.A.1) family.</text>
</comment>
<dbReference type="Gene3D" id="2.40.420.20">
    <property type="match status" value="1"/>
</dbReference>
<dbReference type="AlphaFoldDB" id="A0A1Z4BXX6"/>
<feature type="region of interest" description="Disordered" evidence="2">
    <location>
        <begin position="356"/>
        <end position="375"/>
    </location>
</feature>
<evidence type="ECO:0000256" key="2">
    <source>
        <dbReference type="SAM" id="MobiDB-lite"/>
    </source>
</evidence>
<dbReference type="NCBIfam" id="TIGR01730">
    <property type="entry name" value="RND_mfp"/>
    <property type="match status" value="1"/>
</dbReference>
<evidence type="ECO:0000313" key="5">
    <source>
        <dbReference type="EMBL" id="ASF46135.1"/>
    </source>
</evidence>
<dbReference type="Gene3D" id="1.10.287.470">
    <property type="entry name" value="Helix hairpin bin"/>
    <property type="match status" value="1"/>
</dbReference>
<dbReference type="Proteomes" id="UP000237423">
    <property type="component" value="Unassembled WGS sequence"/>
</dbReference>
<evidence type="ECO:0000259" key="3">
    <source>
        <dbReference type="Pfam" id="PF25954"/>
    </source>
</evidence>
<gene>
    <name evidence="6" type="ORF">AADEFJLK_02100</name>
    <name evidence="5" type="ORF">CEK71_08590</name>
</gene>
<dbReference type="Gene3D" id="2.40.30.170">
    <property type="match status" value="1"/>
</dbReference>
<feature type="domain" description="Multidrug resistance protein MdtA-like C-terminal permuted SH3" evidence="4">
    <location>
        <begin position="282"/>
        <end position="346"/>
    </location>
</feature>
<dbReference type="EMBL" id="PGFZ01000004">
    <property type="protein sequence ID" value="POZ51882.1"/>
    <property type="molecule type" value="Genomic_DNA"/>
</dbReference>
<feature type="region of interest" description="Disordered" evidence="2">
    <location>
        <begin position="305"/>
        <end position="324"/>
    </location>
</feature>
<feature type="domain" description="CusB-like beta-barrel" evidence="3">
    <location>
        <begin position="205"/>
        <end position="273"/>
    </location>
</feature>
<dbReference type="InterPro" id="IPR006143">
    <property type="entry name" value="RND_pump_MFP"/>
</dbReference>
<evidence type="ECO:0000313" key="6">
    <source>
        <dbReference type="EMBL" id="POZ51882.1"/>
    </source>
</evidence>
<evidence type="ECO:0000313" key="7">
    <source>
        <dbReference type="Proteomes" id="UP000197019"/>
    </source>
</evidence>